<evidence type="ECO:0000313" key="2">
    <source>
        <dbReference type="EMBL" id="GAE15734.1"/>
    </source>
</evidence>
<accession>W4P981</accession>
<dbReference type="Proteomes" id="UP000018861">
    <property type="component" value="Unassembled WGS sequence"/>
</dbReference>
<organism evidence="2 3">
    <name type="scientific">Bacteroides pyogenes JCM 6292</name>
    <dbReference type="NCBI Taxonomy" id="1235809"/>
    <lineage>
        <taxon>Bacteria</taxon>
        <taxon>Pseudomonadati</taxon>
        <taxon>Bacteroidota</taxon>
        <taxon>Bacteroidia</taxon>
        <taxon>Bacteroidales</taxon>
        <taxon>Bacteroidaceae</taxon>
        <taxon>Bacteroides</taxon>
    </lineage>
</organism>
<dbReference type="AlphaFoldDB" id="W4P981"/>
<evidence type="ECO:0000313" key="3">
    <source>
        <dbReference type="Proteomes" id="UP000018861"/>
    </source>
</evidence>
<evidence type="ECO:0000256" key="1">
    <source>
        <dbReference type="SAM" id="MobiDB-lite"/>
    </source>
</evidence>
<gene>
    <name evidence="2" type="ORF">JCM6292_2057</name>
</gene>
<comment type="caution">
    <text evidence="2">The sequence shown here is derived from an EMBL/GenBank/DDBJ whole genome shotgun (WGS) entry which is preliminary data.</text>
</comment>
<feature type="region of interest" description="Disordered" evidence="1">
    <location>
        <begin position="71"/>
        <end position="93"/>
    </location>
</feature>
<name>W4P981_9BACE</name>
<reference evidence="2 3" key="1">
    <citation type="journal article" date="2014" name="Genome Announc.">
        <title>Draft Genome Sequences of Three Strains of Bacteroides pyogenes Isolated from a Cat and Swine.</title>
        <authorList>
            <person name="Sakamoto M."/>
            <person name="Oshima K."/>
            <person name="Suda W."/>
            <person name="Kitamura K."/>
            <person name="Iida T."/>
            <person name="Hattori M."/>
            <person name="Ohkuma M."/>
        </authorList>
    </citation>
    <scope>NUCLEOTIDE SEQUENCE [LARGE SCALE GENOMIC DNA]</scope>
    <source>
        <strain evidence="2 3">JCM 6292</strain>
    </source>
</reference>
<sequence>MSNLYGSLCVSDIPKELFKKAENGKIYLNIAVIERKEVSQFGHTHFISCAPKQEERKEGVNYFCGDMKTFAPKTPTPEQVEQAPPAPIDDLPF</sequence>
<protein>
    <submittedName>
        <fullName evidence="2">Uncharacterized protein</fullName>
    </submittedName>
</protein>
<proteinExistence type="predicted"/>
<dbReference type="EMBL" id="BAIQ01000021">
    <property type="protein sequence ID" value="GAE15734.1"/>
    <property type="molecule type" value="Genomic_DNA"/>
</dbReference>